<dbReference type="GO" id="GO:0062101">
    <property type="term" value="F:peptidyl-aspartic acid 3-dioxygenase activity"/>
    <property type="evidence" value="ECO:0007669"/>
    <property type="project" value="InterPro"/>
</dbReference>
<comment type="similarity">
    <text evidence="1">Belongs to the aspartyl/asparaginyl beta-hydroxylase family.</text>
</comment>
<proteinExistence type="inferred from homology"/>
<dbReference type="InterPro" id="IPR027443">
    <property type="entry name" value="IPNS-like_sf"/>
</dbReference>
<accession>A0A8D8SB02</accession>
<dbReference type="EMBL" id="HBUF01347052">
    <property type="protein sequence ID" value="CAG6710392.1"/>
    <property type="molecule type" value="Transcribed_RNA"/>
</dbReference>
<dbReference type="GO" id="GO:0005783">
    <property type="term" value="C:endoplasmic reticulum"/>
    <property type="evidence" value="ECO:0007669"/>
    <property type="project" value="TreeGrafter"/>
</dbReference>
<dbReference type="AlphaFoldDB" id="A0A8D8SB02"/>
<dbReference type="SUPFAM" id="SSF51197">
    <property type="entry name" value="Clavaminate synthase-like"/>
    <property type="match status" value="1"/>
</dbReference>
<dbReference type="Pfam" id="PF05118">
    <property type="entry name" value="Asp_Arg_Hydrox"/>
    <property type="match status" value="1"/>
</dbReference>
<feature type="domain" description="Aspartyl/asparaginy/proline hydroxylase" evidence="2">
    <location>
        <begin position="37"/>
        <end position="201"/>
    </location>
</feature>
<evidence type="ECO:0000256" key="1">
    <source>
        <dbReference type="ARBA" id="ARBA00007730"/>
    </source>
</evidence>
<evidence type="ECO:0000259" key="2">
    <source>
        <dbReference type="Pfam" id="PF05118"/>
    </source>
</evidence>
<organism evidence="3">
    <name type="scientific">Cacopsylla melanoneura</name>
    <dbReference type="NCBI Taxonomy" id="428564"/>
    <lineage>
        <taxon>Eukaryota</taxon>
        <taxon>Metazoa</taxon>
        <taxon>Ecdysozoa</taxon>
        <taxon>Arthropoda</taxon>
        <taxon>Hexapoda</taxon>
        <taxon>Insecta</taxon>
        <taxon>Pterygota</taxon>
        <taxon>Neoptera</taxon>
        <taxon>Paraneoptera</taxon>
        <taxon>Hemiptera</taxon>
        <taxon>Sternorrhyncha</taxon>
        <taxon>Psylloidea</taxon>
        <taxon>Psyllidae</taxon>
        <taxon>Psyllinae</taxon>
        <taxon>Cacopsylla</taxon>
    </lineage>
</organism>
<dbReference type="EMBL" id="HBUF01214496">
    <property type="protein sequence ID" value="CAG6666519.1"/>
    <property type="molecule type" value="Transcribed_RNA"/>
</dbReference>
<dbReference type="PANTHER" id="PTHR12366">
    <property type="entry name" value="ASPARTYL/ASPARAGINYL BETA-HYDROXYLASE"/>
    <property type="match status" value="1"/>
</dbReference>
<dbReference type="EMBL" id="HBUF01214494">
    <property type="protein sequence ID" value="CAG6666515.1"/>
    <property type="molecule type" value="Transcribed_RNA"/>
</dbReference>
<dbReference type="InterPro" id="IPR039038">
    <property type="entry name" value="ASPH"/>
</dbReference>
<dbReference type="InterPro" id="IPR007803">
    <property type="entry name" value="Asp/Arg/Pro-Hydrxlase"/>
</dbReference>
<protein>
    <submittedName>
        <fullName evidence="3">Aspartyl/asparaginyl beta-hydroxylase</fullName>
    </submittedName>
</protein>
<reference evidence="3" key="1">
    <citation type="submission" date="2021-05" db="EMBL/GenBank/DDBJ databases">
        <authorList>
            <person name="Alioto T."/>
            <person name="Alioto T."/>
            <person name="Gomez Garrido J."/>
        </authorList>
    </citation>
    <scope>NUCLEOTIDE SEQUENCE</scope>
</reference>
<sequence>MFKSAYQRSVHNVDRLTARPWWSLQETTYETFFRQLEKNWKKIRDEALAILKTKDQTVGFQDEAETLVQVGDWKQFDLFVRDSLCSPHSSGRKVMVNCKRTPFTCRLVDEFPLAASCVRGQVKFSVIQPGTHVWPHCGPTNCRLRAHLGLVVAENATLRVGNETRLWEEGKVMIFDDSFEHEVWHNGSSYRLILIVDVWHPELTPYERKTLQPI</sequence>
<dbReference type="PANTHER" id="PTHR12366:SF29">
    <property type="entry name" value="ASPARTYL BETA-HYDROXYLASE, ISOFORM L"/>
    <property type="match status" value="1"/>
</dbReference>
<evidence type="ECO:0000313" key="3">
    <source>
        <dbReference type="EMBL" id="CAG6666519.1"/>
    </source>
</evidence>
<name>A0A8D8SB02_9HEMI</name>
<dbReference type="Gene3D" id="2.60.120.330">
    <property type="entry name" value="B-lactam Antibiotic, Isopenicillin N Synthase, Chain"/>
    <property type="match status" value="1"/>
</dbReference>